<evidence type="ECO:0000256" key="5">
    <source>
        <dbReference type="ARBA" id="ARBA00023242"/>
    </source>
</evidence>
<organism evidence="8 9">
    <name type="scientific">Brenthis ino</name>
    <name type="common">lesser marbled fritillary</name>
    <dbReference type="NCBI Taxonomy" id="405034"/>
    <lineage>
        <taxon>Eukaryota</taxon>
        <taxon>Metazoa</taxon>
        <taxon>Ecdysozoa</taxon>
        <taxon>Arthropoda</taxon>
        <taxon>Hexapoda</taxon>
        <taxon>Insecta</taxon>
        <taxon>Pterygota</taxon>
        <taxon>Neoptera</taxon>
        <taxon>Endopterygota</taxon>
        <taxon>Lepidoptera</taxon>
        <taxon>Glossata</taxon>
        <taxon>Ditrysia</taxon>
        <taxon>Papilionoidea</taxon>
        <taxon>Nymphalidae</taxon>
        <taxon>Heliconiinae</taxon>
        <taxon>Argynnini</taxon>
        <taxon>Brenthis</taxon>
    </lineage>
</organism>
<dbReference type="PANTHER" id="PTHR46481:SF10">
    <property type="entry name" value="ZINC FINGER BED DOMAIN-CONTAINING PROTEIN 39"/>
    <property type="match status" value="1"/>
</dbReference>
<evidence type="ECO:0000256" key="6">
    <source>
        <dbReference type="SAM" id="MobiDB-lite"/>
    </source>
</evidence>
<feature type="non-terminal residue" evidence="8">
    <location>
        <position position="659"/>
    </location>
</feature>
<dbReference type="SMART" id="SM00595">
    <property type="entry name" value="MADF"/>
    <property type="match status" value="1"/>
</dbReference>
<evidence type="ECO:0000313" key="8">
    <source>
        <dbReference type="EMBL" id="CAH0730242.1"/>
    </source>
</evidence>
<evidence type="ECO:0000256" key="3">
    <source>
        <dbReference type="ARBA" id="ARBA00022771"/>
    </source>
</evidence>
<keyword evidence="3" id="KW-0863">Zinc-finger</keyword>
<dbReference type="InterPro" id="IPR012337">
    <property type="entry name" value="RNaseH-like_sf"/>
</dbReference>
<accession>A0A8J9W9P7</accession>
<feature type="domain" description="MADF" evidence="7">
    <location>
        <begin position="334"/>
        <end position="419"/>
    </location>
</feature>
<evidence type="ECO:0000313" key="9">
    <source>
        <dbReference type="Proteomes" id="UP000838878"/>
    </source>
</evidence>
<dbReference type="GO" id="GO:0008270">
    <property type="term" value="F:zinc ion binding"/>
    <property type="evidence" value="ECO:0007669"/>
    <property type="project" value="UniProtKB-KW"/>
</dbReference>
<evidence type="ECO:0000256" key="1">
    <source>
        <dbReference type="ARBA" id="ARBA00004123"/>
    </source>
</evidence>
<dbReference type="GO" id="GO:0005634">
    <property type="term" value="C:nucleus"/>
    <property type="evidence" value="ECO:0007669"/>
    <property type="project" value="UniProtKB-SubCell"/>
</dbReference>
<feature type="compositionally biased region" description="Basic residues" evidence="6">
    <location>
        <begin position="175"/>
        <end position="186"/>
    </location>
</feature>
<protein>
    <recommendedName>
        <fullName evidence="7">MADF domain-containing protein</fullName>
    </recommendedName>
</protein>
<comment type="subcellular location">
    <subcellularLocation>
        <location evidence="1">Nucleus</location>
    </subcellularLocation>
</comment>
<reference evidence="8" key="1">
    <citation type="submission" date="2021-12" db="EMBL/GenBank/DDBJ databases">
        <authorList>
            <person name="Martin H S."/>
        </authorList>
    </citation>
    <scope>NUCLEOTIDE SEQUENCE</scope>
</reference>
<dbReference type="InterPro" id="IPR006578">
    <property type="entry name" value="MADF-dom"/>
</dbReference>
<dbReference type="Proteomes" id="UP000838878">
    <property type="component" value="Chromosome 8"/>
</dbReference>
<evidence type="ECO:0000259" key="7">
    <source>
        <dbReference type="PROSITE" id="PS51029"/>
    </source>
</evidence>
<proteinExistence type="predicted"/>
<gene>
    <name evidence="8" type="ORF">BINO364_LOCUS15244</name>
</gene>
<name>A0A8J9W9P7_9NEOP</name>
<keyword evidence="2" id="KW-0479">Metal-binding</keyword>
<sequence length="659" mass="75168">MSLRKAIVRSIKHHSTSENTKDIAIKLLHKDIINSLSHTYGDHRMCQDYNCDKENVFSDGLKSIQNSTFLFRLNTIISNVAAKSRSLVENVNTNIVECFNNVIAKFIGGKRIHFALKQDCQGRVSAAVLSFNDKAAISHVFKTLTNKNLSAAGLAGVAEVAAAAGAAGLADVVERKRKRQRAQKRKSSLEHPAKKIKKAAVSKQNDYGPASSDPDMSECDLEIAKKEFLKNLETLTADRDGIERNTILQKDSSPIPSPAGQFSEDLDYNLNKDPNATLGHNMTISINENEPSTSVRPQSWVASDFARAATGRMRLVTRIDRVNDQLQAIARRMKFLECYEMHPCLWNPREQDYRNNNVRLAALKSIIQEMRLSITVEELKLKIKNIRTTYNREAKIIEKKIAPPWPDNHPISSRIDKSIMDLIIDDMLPYNLIEGEAFQRLHLNDPDTPSRYRKKSEKYFRTTLMPLTYEKVKDKVVLLLQKAEWPTSLMAQKEKKLYWQLVSLKEDHTGQHISAKLNEIIAEFNLTKKVHMVIRDNAYNMQAAMRCGNFMSIGCVAHTLQLVIHDVIFKDAASMNMIKKCRKVVGHFKRSEQASRYLERFQETCGLPRHVLIQDIETRWNSTYLMLERLLEQKTAINLYMAERGGIEIPTAEEWEQIS</sequence>
<keyword evidence="9" id="KW-1185">Reference proteome</keyword>
<dbReference type="OrthoDB" id="421276at2759"/>
<keyword evidence="4" id="KW-0862">Zinc</keyword>
<dbReference type="SUPFAM" id="SSF53098">
    <property type="entry name" value="Ribonuclease H-like"/>
    <property type="match status" value="1"/>
</dbReference>
<dbReference type="InterPro" id="IPR052035">
    <property type="entry name" value="ZnF_BED_domain_contain"/>
</dbReference>
<evidence type="ECO:0000256" key="2">
    <source>
        <dbReference type="ARBA" id="ARBA00022723"/>
    </source>
</evidence>
<dbReference type="AlphaFoldDB" id="A0A8J9W9P7"/>
<dbReference type="Pfam" id="PF10545">
    <property type="entry name" value="MADF_DNA_bdg"/>
    <property type="match status" value="1"/>
</dbReference>
<keyword evidence="5" id="KW-0539">Nucleus</keyword>
<dbReference type="EMBL" id="OV170228">
    <property type="protein sequence ID" value="CAH0730242.1"/>
    <property type="molecule type" value="Genomic_DNA"/>
</dbReference>
<evidence type="ECO:0000256" key="4">
    <source>
        <dbReference type="ARBA" id="ARBA00022833"/>
    </source>
</evidence>
<feature type="region of interest" description="Disordered" evidence="6">
    <location>
        <begin position="174"/>
        <end position="216"/>
    </location>
</feature>
<dbReference type="PROSITE" id="PS51029">
    <property type="entry name" value="MADF"/>
    <property type="match status" value="1"/>
</dbReference>
<dbReference type="PANTHER" id="PTHR46481">
    <property type="entry name" value="ZINC FINGER BED DOMAIN-CONTAINING PROTEIN 4"/>
    <property type="match status" value="1"/>
</dbReference>